<accession>A0A4P9Y9S2</accession>
<name>A0A4P9Y9S2_ROZAC</name>
<dbReference type="Gene3D" id="2.20.25.240">
    <property type="match status" value="1"/>
</dbReference>
<proteinExistence type="predicted"/>
<organism evidence="1 2">
    <name type="scientific">Rozella allomycis (strain CSF55)</name>
    <dbReference type="NCBI Taxonomy" id="988480"/>
    <lineage>
        <taxon>Eukaryota</taxon>
        <taxon>Fungi</taxon>
        <taxon>Fungi incertae sedis</taxon>
        <taxon>Cryptomycota</taxon>
        <taxon>Cryptomycota incertae sedis</taxon>
        <taxon>Rozella</taxon>
    </lineage>
</organism>
<reference evidence="2" key="1">
    <citation type="journal article" date="2018" name="Nat. Microbiol.">
        <title>Leveraging single-cell genomics to expand the fungal tree of life.</title>
        <authorList>
            <person name="Ahrendt S.R."/>
            <person name="Quandt C.A."/>
            <person name="Ciobanu D."/>
            <person name="Clum A."/>
            <person name="Salamov A."/>
            <person name="Andreopoulos B."/>
            <person name="Cheng J.F."/>
            <person name="Woyke T."/>
            <person name="Pelin A."/>
            <person name="Henrissat B."/>
            <person name="Reynolds N.K."/>
            <person name="Benny G.L."/>
            <person name="Smith M.E."/>
            <person name="James T.Y."/>
            <person name="Grigoriev I.V."/>
        </authorList>
    </citation>
    <scope>NUCLEOTIDE SEQUENCE [LARGE SCALE GENOMIC DNA]</scope>
    <source>
        <strain evidence="2">CSF55</strain>
    </source>
</reference>
<dbReference type="EMBL" id="ML008738">
    <property type="protein sequence ID" value="RKP15572.1"/>
    <property type="molecule type" value="Genomic_DNA"/>
</dbReference>
<evidence type="ECO:0000313" key="1">
    <source>
        <dbReference type="EMBL" id="RKP15572.1"/>
    </source>
</evidence>
<evidence type="ECO:0000313" key="2">
    <source>
        <dbReference type="Proteomes" id="UP000281549"/>
    </source>
</evidence>
<feature type="non-terminal residue" evidence="1">
    <location>
        <position position="142"/>
    </location>
</feature>
<gene>
    <name evidence="1" type="ORF">ROZALSC1DRAFT_26330</name>
</gene>
<dbReference type="AlphaFoldDB" id="A0A4P9Y9S2"/>
<dbReference type="Proteomes" id="UP000281549">
    <property type="component" value="Unassembled WGS sequence"/>
</dbReference>
<protein>
    <submittedName>
        <fullName evidence="1">Uncharacterized protein</fullName>
    </submittedName>
</protein>
<sequence>MEDKPAFETRLSYNGIMFLLNRTAFLKKSNQWTAYYRCQRSKDGCSAKLIFSSDSTVLKGDHTCQIKNDKMNIIDAIQHPPYSICPEGRQIFRRYWSGDVKGELHKILLWASDEMLGLLRLNSHTFIDGTFRSSPLPFKQLV</sequence>